<reference evidence="3" key="3">
    <citation type="submission" date="2011-03" db="EMBL/GenBank/DDBJ databases">
        <title>Annotation of Magnaporthe poae ATCC 64411.</title>
        <authorList>
            <person name="Ma L.-J."/>
            <person name="Dead R."/>
            <person name="Young S.K."/>
            <person name="Zeng Q."/>
            <person name="Gargeya S."/>
            <person name="Fitzgerald M."/>
            <person name="Haas B."/>
            <person name="Abouelleil A."/>
            <person name="Alvarado L."/>
            <person name="Arachchi H.M."/>
            <person name="Berlin A."/>
            <person name="Brown A."/>
            <person name="Chapman S.B."/>
            <person name="Chen Z."/>
            <person name="Dunbar C."/>
            <person name="Freedman E."/>
            <person name="Gearin G."/>
            <person name="Gellesch M."/>
            <person name="Goldberg J."/>
            <person name="Griggs A."/>
            <person name="Gujja S."/>
            <person name="Heiman D."/>
            <person name="Howarth C."/>
            <person name="Larson L."/>
            <person name="Lui A."/>
            <person name="MacDonald P.J.P."/>
            <person name="Mehta T."/>
            <person name="Montmayeur A."/>
            <person name="Murphy C."/>
            <person name="Neiman D."/>
            <person name="Pearson M."/>
            <person name="Priest M."/>
            <person name="Roberts A."/>
            <person name="Saif S."/>
            <person name="Shea T."/>
            <person name="Shenoy N."/>
            <person name="Sisk P."/>
            <person name="Stolte C."/>
            <person name="Sykes S."/>
            <person name="Yandava C."/>
            <person name="Wortman J."/>
            <person name="Nusbaum C."/>
            <person name="Birren B."/>
        </authorList>
    </citation>
    <scope>NUCLEOTIDE SEQUENCE</scope>
    <source>
        <strain evidence="3">ATCC 64411</strain>
    </source>
</reference>
<reference evidence="4" key="5">
    <citation type="submission" date="2015-06" db="UniProtKB">
        <authorList>
            <consortium name="EnsemblFungi"/>
        </authorList>
    </citation>
    <scope>IDENTIFICATION</scope>
    <source>
        <strain evidence="4">ATCC 64411</strain>
    </source>
</reference>
<dbReference type="VEuPathDB" id="FungiDB:MAPG_00076"/>
<dbReference type="STRING" id="644358.A0A0C4DK13"/>
<evidence type="ECO:0000313" key="3">
    <source>
        <dbReference type="EMBL" id="KLU80980.1"/>
    </source>
</evidence>
<reference evidence="3" key="2">
    <citation type="submission" date="2010-05" db="EMBL/GenBank/DDBJ databases">
        <title>The Genome Sequence of Magnaporthe poae strain ATCC 64411.</title>
        <authorList>
            <consortium name="The Broad Institute Genome Sequencing Platform"/>
            <consortium name="Broad Institute Genome Sequencing Center for Infectious Disease"/>
            <person name="Ma L.-J."/>
            <person name="Dead R."/>
            <person name="Young S."/>
            <person name="Zeng Q."/>
            <person name="Koehrsen M."/>
            <person name="Alvarado L."/>
            <person name="Berlin A."/>
            <person name="Chapman S.B."/>
            <person name="Chen Z."/>
            <person name="Freedman E."/>
            <person name="Gellesch M."/>
            <person name="Goldberg J."/>
            <person name="Griggs A."/>
            <person name="Gujja S."/>
            <person name="Heilman E.R."/>
            <person name="Heiman D."/>
            <person name="Hepburn T."/>
            <person name="Howarth C."/>
            <person name="Jen D."/>
            <person name="Larson L."/>
            <person name="Mehta T."/>
            <person name="Neiman D."/>
            <person name="Pearson M."/>
            <person name="Roberts A."/>
            <person name="Saif S."/>
            <person name="Shea T."/>
            <person name="Shenoy N."/>
            <person name="Sisk P."/>
            <person name="Stolte C."/>
            <person name="Sykes S."/>
            <person name="Walk T."/>
            <person name="White J."/>
            <person name="Yandava C."/>
            <person name="Haas B."/>
            <person name="Nusbaum C."/>
            <person name="Birren B."/>
        </authorList>
    </citation>
    <scope>NUCLEOTIDE SEQUENCE</scope>
    <source>
        <strain evidence="3">ATCC 64411</strain>
    </source>
</reference>
<dbReference type="Proteomes" id="UP000011715">
    <property type="component" value="Unassembled WGS sequence"/>
</dbReference>
<reference evidence="5" key="1">
    <citation type="submission" date="2010-05" db="EMBL/GenBank/DDBJ databases">
        <title>The genome sequence of Magnaporthe poae strain ATCC 64411.</title>
        <authorList>
            <person name="Ma L.-J."/>
            <person name="Dead R."/>
            <person name="Young S."/>
            <person name="Zeng Q."/>
            <person name="Koehrsen M."/>
            <person name="Alvarado L."/>
            <person name="Berlin A."/>
            <person name="Chapman S.B."/>
            <person name="Chen Z."/>
            <person name="Freedman E."/>
            <person name="Gellesch M."/>
            <person name="Goldberg J."/>
            <person name="Griggs A."/>
            <person name="Gujja S."/>
            <person name="Heilman E.R."/>
            <person name="Heiman D."/>
            <person name="Hepburn T."/>
            <person name="Howarth C."/>
            <person name="Jen D."/>
            <person name="Larson L."/>
            <person name="Mehta T."/>
            <person name="Neiman D."/>
            <person name="Pearson M."/>
            <person name="Roberts A."/>
            <person name="Saif S."/>
            <person name="Shea T."/>
            <person name="Shenoy N."/>
            <person name="Sisk P."/>
            <person name="Stolte C."/>
            <person name="Sykes S."/>
            <person name="Walk T."/>
            <person name="White J."/>
            <person name="Yandava C."/>
            <person name="Haas B."/>
            <person name="Nusbaum C."/>
            <person name="Birren B."/>
        </authorList>
    </citation>
    <scope>NUCLEOTIDE SEQUENCE [LARGE SCALE GENOMIC DNA]</scope>
    <source>
        <strain evidence="5">ATCC 64411 / 73-15</strain>
    </source>
</reference>
<sequence>MAGTDEFMESRAGGIDPAWRAAPTEKFLQKRRERQASERAREQTKSFKNLVRNFVRSSKKDHIKQLDVDGTFTWKDVQEAVNEGLQRDAGKDRFTPHPFQFVSRSFQRKSTALQLLLDFIPDSEYTSLICGVLTLVFGAAKRVNDLRERVTKCLESLSDPVQRTEKYMIIYTEDPGVWDAAEALYLGILEAVEAMLQWIDSSAFASGIKSLFQQSSYGKHLEDDMIKKGIEDNVTEFEHAILLALHRNIDSVKRTGEDTNQNVRQLRSMVQMLVYQERVSSPLPPNSVRNYITPTQLHRILGVPKDAHVLDTEMATIDAQKASTPEFNNRAAVLLRDGAFQAWLHSPYSQLLVVNGGMKLYPEQEAASPLTLAACTLSSVLAESRQALPVIYLCGQHNDPGDGLSGPGGMLRCICAQILQANPGALDCSAFNFEFVEGVSAQDIETLNKLFTLMLDTVPGRLVVIVDAVSWLETGPWAEKFALVVVYWKRLVDHFNAIGSGRALKFLLLNSGISGLYERLPRECFLDMKDADDYGGYLDDSGHNVGYI</sequence>
<dbReference type="EMBL" id="GL876966">
    <property type="protein sequence ID" value="KLU80980.1"/>
    <property type="molecule type" value="Genomic_DNA"/>
</dbReference>
<dbReference type="EMBL" id="ADBL01000016">
    <property type="status" value="NOT_ANNOTATED_CDS"/>
    <property type="molecule type" value="Genomic_DNA"/>
</dbReference>
<dbReference type="PANTHER" id="PTHR40619:SF3">
    <property type="entry name" value="FUNGAL STAND N-TERMINAL GOODBYE DOMAIN-CONTAINING PROTEIN"/>
    <property type="match status" value="1"/>
</dbReference>
<dbReference type="Pfam" id="PF24809">
    <property type="entry name" value="DUF7708"/>
    <property type="match status" value="1"/>
</dbReference>
<keyword evidence="5" id="KW-1185">Reference proteome</keyword>
<evidence type="ECO:0000313" key="4">
    <source>
        <dbReference type="EnsemblFungi" id="MAPG_00076T0"/>
    </source>
</evidence>
<dbReference type="AlphaFoldDB" id="A0A0C4DK13"/>
<dbReference type="InterPro" id="IPR056125">
    <property type="entry name" value="DUF7708"/>
</dbReference>
<evidence type="ECO:0000313" key="5">
    <source>
        <dbReference type="Proteomes" id="UP000011715"/>
    </source>
</evidence>
<dbReference type="PANTHER" id="PTHR40619">
    <property type="entry name" value="FUNGAL STAND N-TERMINAL GOODBYE DOMAIN-CONTAINING PROTEIN"/>
    <property type="match status" value="1"/>
</dbReference>
<proteinExistence type="predicted"/>
<accession>A0A0C4DK13</accession>
<reference evidence="4" key="4">
    <citation type="journal article" date="2015" name="G3 (Bethesda)">
        <title>Genome sequences of three phytopathogenic species of the Magnaporthaceae family of fungi.</title>
        <authorList>
            <person name="Okagaki L.H."/>
            <person name="Nunes C.C."/>
            <person name="Sailsbery J."/>
            <person name="Clay B."/>
            <person name="Brown D."/>
            <person name="John T."/>
            <person name="Oh Y."/>
            <person name="Young N."/>
            <person name="Fitzgerald M."/>
            <person name="Haas B.J."/>
            <person name="Zeng Q."/>
            <person name="Young S."/>
            <person name="Adiconis X."/>
            <person name="Fan L."/>
            <person name="Levin J.Z."/>
            <person name="Mitchell T.K."/>
            <person name="Okubara P.A."/>
            <person name="Farman M.L."/>
            <person name="Kohn L.M."/>
            <person name="Birren B."/>
            <person name="Ma L.-J."/>
            <person name="Dean R.A."/>
        </authorList>
    </citation>
    <scope>NUCLEOTIDE SEQUENCE</scope>
    <source>
        <strain evidence="4">ATCC 64411 / 73-15</strain>
    </source>
</reference>
<organism evidence="4 5">
    <name type="scientific">Magnaporthiopsis poae (strain ATCC 64411 / 73-15)</name>
    <name type="common">Kentucky bluegrass fungus</name>
    <name type="synonym">Magnaporthe poae</name>
    <dbReference type="NCBI Taxonomy" id="644358"/>
    <lineage>
        <taxon>Eukaryota</taxon>
        <taxon>Fungi</taxon>
        <taxon>Dikarya</taxon>
        <taxon>Ascomycota</taxon>
        <taxon>Pezizomycotina</taxon>
        <taxon>Sordariomycetes</taxon>
        <taxon>Sordariomycetidae</taxon>
        <taxon>Magnaporthales</taxon>
        <taxon>Magnaporthaceae</taxon>
        <taxon>Magnaporthiopsis</taxon>
    </lineage>
</organism>
<protein>
    <recommendedName>
        <fullName evidence="2">DUF7708 domain-containing protein</fullName>
    </recommendedName>
</protein>
<dbReference type="OMA" id="IMNCLES"/>
<name>A0A0C4DK13_MAGP6</name>
<feature type="domain" description="DUF7708" evidence="2">
    <location>
        <begin position="122"/>
        <end position="216"/>
    </location>
</feature>
<gene>
    <name evidence="3" type="ORF">MAPG_00076</name>
</gene>
<dbReference type="EnsemblFungi" id="MAPG_00076T0">
    <property type="protein sequence ID" value="MAPG_00076T0"/>
    <property type="gene ID" value="MAPG_00076"/>
</dbReference>
<dbReference type="OrthoDB" id="5419927at2759"/>
<evidence type="ECO:0000259" key="2">
    <source>
        <dbReference type="Pfam" id="PF24809"/>
    </source>
</evidence>
<feature type="region of interest" description="Disordered" evidence="1">
    <location>
        <begin position="1"/>
        <end position="23"/>
    </location>
</feature>
<evidence type="ECO:0000256" key="1">
    <source>
        <dbReference type="SAM" id="MobiDB-lite"/>
    </source>
</evidence>
<dbReference type="eggNOG" id="ENOG502SHRF">
    <property type="taxonomic scope" value="Eukaryota"/>
</dbReference>